<sequence length="322" mass="33652">MLEDGDVLRMIRRRMGLGDTLGALPPECGGTGATSAAQGVGQRIEREVWPKGISDRAVRAVLPGVKVIEQLAFDGCATLREVDMPDVETIGSSAFSNCKALAKAPIPSTATVESHAFNYCESLAAIEIEPGATFKSYCFANCTAVRFASFPGGCTFKGSDIFNGCPDLREVSFGGPGGVTHFAHQTNDGVLGKNIQNGGKLVVRFAGDVKCNSGVVVGIGRANVSMAFDLTGCSSWSGGGSIAKTYMTDSAGTLYMWVPSTLARTGTAPLVSTSMSRANTSAKVFCEAAKKPDGWNADIADGPMTEITWGATYEQFKQAAGI</sequence>
<comment type="caution">
    <text evidence="1">The sequence shown here is derived from an EMBL/GenBank/DDBJ whole genome shotgun (WGS) entry which is preliminary data.</text>
</comment>
<evidence type="ECO:0000313" key="1">
    <source>
        <dbReference type="EMBL" id="RNL20794.1"/>
    </source>
</evidence>
<dbReference type="Gene3D" id="3.80.10.10">
    <property type="entry name" value="Ribonuclease Inhibitor"/>
    <property type="match status" value="1"/>
</dbReference>
<accession>A0A3N0AGC0</accession>
<evidence type="ECO:0008006" key="3">
    <source>
        <dbReference type="Google" id="ProtNLM"/>
    </source>
</evidence>
<dbReference type="RefSeq" id="WP_123197893.1">
    <property type="nucleotide sequence ID" value="NZ_QICB01000002.1"/>
</dbReference>
<dbReference type="Pfam" id="PF13306">
    <property type="entry name" value="LRR_5"/>
    <property type="match status" value="1"/>
</dbReference>
<dbReference type="PANTHER" id="PTHR45661:SF3">
    <property type="entry name" value="IG-LIKE DOMAIN-CONTAINING PROTEIN"/>
    <property type="match status" value="1"/>
</dbReference>
<gene>
    <name evidence="1" type="ORF">DMP07_04245</name>
</gene>
<keyword evidence="2" id="KW-1185">Reference proteome</keyword>
<dbReference type="InterPro" id="IPR026906">
    <property type="entry name" value="LRR_5"/>
</dbReference>
<evidence type="ECO:0000313" key="2">
    <source>
        <dbReference type="Proteomes" id="UP000267368"/>
    </source>
</evidence>
<dbReference type="Proteomes" id="UP000267368">
    <property type="component" value="Unassembled WGS sequence"/>
</dbReference>
<reference evidence="2" key="1">
    <citation type="submission" date="2018-05" db="EMBL/GenBank/DDBJ databases">
        <title>Genome Sequencing of selected type strains of the family Eggerthellaceae.</title>
        <authorList>
            <person name="Danylec N."/>
            <person name="Stoll D.A."/>
            <person name="Doetsch A."/>
            <person name="Huch M."/>
        </authorList>
    </citation>
    <scope>NUCLEOTIDE SEQUENCE [LARGE SCALE GENOMIC DNA]</scope>
    <source>
        <strain evidence="2">DSM 17537</strain>
    </source>
</reference>
<dbReference type="EMBL" id="QICB01000002">
    <property type="protein sequence ID" value="RNL20794.1"/>
    <property type="molecule type" value="Genomic_DNA"/>
</dbReference>
<dbReference type="InterPro" id="IPR032675">
    <property type="entry name" value="LRR_dom_sf"/>
</dbReference>
<proteinExistence type="predicted"/>
<organism evidence="1 2">
    <name type="scientific">Slackia faecicanis</name>
    <dbReference type="NCBI Taxonomy" id="255723"/>
    <lineage>
        <taxon>Bacteria</taxon>
        <taxon>Bacillati</taxon>
        <taxon>Actinomycetota</taxon>
        <taxon>Coriobacteriia</taxon>
        <taxon>Eggerthellales</taxon>
        <taxon>Eggerthellaceae</taxon>
        <taxon>Slackia</taxon>
    </lineage>
</organism>
<dbReference type="AlphaFoldDB" id="A0A3N0AGC0"/>
<protein>
    <recommendedName>
        <fullName evidence="3">Leucine-rich repeat domain-containing protein</fullName>
    </recommendedName>
</protein>
<dbReference type="PANTHER" id="PTHR45661">
    <property type="entry name" value="SURFACE ANTIGEN"/>
    <property type="match status" value="1"/>
</dbReference>
<dbReference type="InterPro" id="IPR053139">
    <property type="entry name" value="Surface_bspA-like"/>
</dbReference>
<name>A0A3N0AGC0_9ACTN</name>